<dbReference type="Gene3D" id="3.40.50.2300">
    <property type="match status" value="1"/>
</dbReference>
<dbReference type="Proteomes" id="UP000233375">
    <property type="component" value="Unassembled WGS sequence"/>
</dbReference>
<keyword evidence="7" id="KW-0547">Nucleotide-binding</keyword>
<name>A0A2N0Z7B8_9BACI</name>
<dbReference type="InterPro" id="IPR036890">
    <property type="entry name" value="HATPase_C_sf"/>
</dbReference>
<dbReference type="Gene3D" id="1.10.287.130">
    <property type="match status" value="1"/>
</dbReference>
<dbReference type="PROSITE" id="PS50110">
    <property type="entry name" value="RESPONSE_REGULATORY"/>
    <property type="match status" value="1"/>
</dbReference>
<evidence type="ECO:0000256" key="4">
    <source>
        <dbReference type="ARBA" id="ARBA00022475"/>
    </source>
</evidence>
<feature type="transmembrane region" description="Helical" evidence="14">
    <location>
        <begin position="188"/>
        <end position="207"/>
    </location>
</feature>
<keyword evidence="13" id="KW-0175">Coiled coil</keyword>
<dbReference type="InterPro" id="IPR029016">
    <property type="entry name" value="GAF-like_dom_sf"/>
</dbReference>
<dbReference type="GO" id="GO:0005886">
    <property type="term" value="C:plasma membrane"/>
    <property type="evidence" value="ECO:0007669"/>
    <property type="project" value="UniProtKB-SubCell"/>
</dbReference>
<evidence type="ECO:0000259" key="15">
    <source>
        <dbReference type="PROSITE" id="PS50109"/>
    </source>
</evidence>
<keyword evidence="14" id="KW-1133">Transmembrane helix</keyword>
<dbReference type="CDD" id="cd00075">
    <property type="entry name" value="HATPase"/>
    <property type="match status" value="1"/>
</dbReference>
<evidence type="ECO:0000313" key="19">
    <source>
        <dbReference type="Proteomes" id="UP000233375"/>
    </source>
</evidence>
<dbReference type="GO" id="GO:0000155">
    <property type="term" value="F:phosphorelay sensor kinase activity"/>
    <property type="evidence" value="ECO:0007669"/>
    <property type="project" value="InterPro"/>
</dbReference>
<dbReference type="Pfam" id="PF00512">
    <property type="entry name" value="HisKA"/>
    <property type="match status" value="1"/>
</dbReference>
<dbReference type="InterPro" id="IPR003594">
    <property type="entry name" value="HATPase_dom"/>
</dbReference>
<dbReference type="InterPro" id="IPR036097">
    <property type="entry name" value="HisK_dim/P_sf"/>
</dbReference>
<evidence type="ECO:0000313" key="18">
    <source>
        <dbReference type="EMBL" id="PKG25383.1"/>
    </source>
</evidence>
<evidence type="ECO:0000256" key="10">
    <source>
        <dbReference type="ARBA" id="ARBA00023012"/>
    </source>
</evidence>
<dbReference type="Gene3D" id="3.30.565.10">
    <property type="entry name" value="Histidine kinase-like ATPase, C-terminal domain"/>
    <property type="match status" value="1"/>
</dbReference>
<evidence type="ECO:0000256" key="5">
    <source>
        <dbReference type="ARBA" id="ARBA00022553"/>
    </source>
</evidence>
<dbReference type="SMART" id="SM00388">
    <property type="entry name" value="HisKA"/>
    <property type="match status" value="1"/>
</dbReference>
<dbReference type="PROSITE" id="PS50885">
    <property type="entry name" value="HAMP"/>
    <property type="match status" value="1"/>
</dbReference>
<evidence type="ECO:0000256" key="9">
    <source>
        <dbReference type="ARBA" id="ARBA00022840"/>
    </source>
</evidence>
<protein>
    <recommendedName>
        <fullName evidence="3">histidine kinase</fullName>
        <ecNumber evidence="3">2.7.13.3</ecNumber>
    </recommendedName>
</protein>
<feature type="domain" description="HAMP" evidence="17">
    <location>
        <begin position="212"/>
        <end position="265"/>
    </location>
</feature>
<comment type="catalytic activity">
    <reaction evidence="1">
        <text>ATP + protein L-histidine = ADP + protein N-phospho-L-histidine.</text>
        <dbReference type="EC" id="2.7.13.3"/>
    </reaction>
</comment>
<evidence type="ECO:0000256" key="1">
    <source>
        <dbReference type="ARBA" id="ARBA00000085"/>
    </source>
</evidence>
<dbReference type="FunFam" id="1.10.287.130:FF:000001">
    <property type="entry name" value="Two-component sensor histidine kinase"/>
    <property type="match status" value="1"/>
</dbReference>
<dbReference type="GO" id="GO:0005524">
    <property type="term" value="F:ATP binding"/>
    <property type="evidence" value="ECO:0007669"/>
    <property type="project" value="UniProtKB-KW"/>
</dbReference>
<dbReference type="PRINTS" id="PR00344">
    <property type="entry name" value="BCTRLSENSOR"/>
</dbReference>
<evidence type="ECO:0000259" key="17">
    <source>
        <dbReference type="PROSITE" id="PS50885"/>
    </source>
</evidence>
<dbReference type="InterPro" id="IPR004358">
    <property type="entry name" value="Sig_transdc_His_kin-like_C"/>
</dbReference>
<dbReference type="OrthoDB" id="9813151at2"/>
<dbReference type="SMART" id="SM00387">
    <property type="entry name" value="HATPase_c"/>
    <property type="match status" value="1"/>
</dbReference>
<comment type="subcellular location">
    <subcellularLocation>
        <location evidence="2">Cell membrane</location>
        <topology evidence="2">Multi-pass membrane protein</topology>
    </subcellularLocation>
</comment>
<dbReference type="EC" id="2.7.13.3" evidence="3"/>
<evidence type="ECO:0000256" key="3">
    <source>
        <dbReference type="ARBA" id="ARBA00012438"/>
    </source>
</evidence>
<keyword evidence="9" id="KW-0067">ATP-binding</keyword>
<dbReference type="EMBL" id="PISE01000003">
    <property type="protein sequence ID" value="PKG25383.1"/>
    <property type="molecule type" value="Genomic_DNA"/>
</dbReference>
<keyword evidence="19" id="KW-1185">Reference proteome</keyword>
<dbReference type="FunFam" id="3.30.565.10:FF:000006">
    <property type="entry name" value="Sensor histidine kinase WalK"/>
    <property type="match status" value="1"/>
</dbReference>
<feature type="domain" description="Histidine kinase" evidence="15">
    <location>
        <begin position="591"/>
        <end position="806"/>
    </location>
</feature>
<comment type="caution">
    <text evidence="18">The sequence shown here is derived from an EMBL/GenBank/DDBJ whole genome shotgun (WGS) entry which is preliminary data.</text>
</comment>
<dbReference type="InterPro" id="IPR001789">
    <property type="entry name" value="Sig_transdc_resp-reg_receiver"/>
</dbReference>
<dbReference type="InterPro" id="IPR003661">
    <property type="entry name" value="HisK_dim/P_dom"/>
</dbReference>
<accession>A0A2N0Z7B8</accession>
<dbReference type="RefSeq" id="WP_101175092.1">
    <property type="nucleotide sequence ID" value="NZ_PISE01000003.1"/>
</dbReference>
<dbReference type="PROSITE" id="PS50109">
    <property type="entry name" value="HIS_KIN"/>
    <property type="match status" value="1"/>
</dbReference>
<feature type="domain" description="Response regulatory" evidence="16">
    <location>
        <begin position="825"/>
        <end position="940"/>
    </location>
</feature>
<dbReference type="Pfam" id="PF00072">
    <property type="entry name" value="Response_reg"/>
    <property type="match status" value="1"/>
</dbReference>
<dbReference type="Gene3D" id="6.10.340.10">
    <property type="match status" value="1"/>
</dbReference>
<dbReference type="InterPro" id="IPR005467">
    <property type="entry name" value="His_kinase_dom"/>
</dbReference>
<dbReference type="AlphaFoldDB" id="A0A2N0Z7B8"/>
<dbReference type="SUPFAM" id="SSF47384">
    <property type="entry name" value="Homodimeric domain of signal transducing histidine kinase"/>
    <property type="match status" value="1"/>
</dbReference>
<dbReference type="PANTHER" id="PTHR43547">
    <property type="entry name" value="TWO-COMPONENT HISTIDINE KINASE"/>
    <property type="match status" value="1"/>
</dbReference>
<dbReference type="InterPro" id="IPR003660">
    <property type="entry name" value="HAMP_dom"/>
</dbReference>
<evidence type="ECO:0000256" key="12">
    <source>
        <dbReference type="PROSITE-ProRule" id="PRU00169"/>
    </source>
</evidence>
<keyword evidence="5 12" id="KW-0597">Phosphoprotein</keyword>
<dbReference type="SUPFAM" id="SSF52172">
    <property type="entry name" value="CheY-like"/>
    <property type="match status" value="1"/>
</dbReference>
<dbReference type="CDD" id="cd00082">
    <property type="entry name" value="HisKA"/>
    <property type="match status" value="1"/>
</dbReference>
<organism evidence="18 19">
    <name type="scientific">Niallia nealsonii</name>
    <dbReference type="NCBI Taxonomy" id="115979"/>
    <lineage>
        <taxon>Bacteria</taxon>
        <taxon>Bacillati</taxon>
        <taxon>Bacillota</taxon>
        <taxon>Bacilli</taxon>
        <taxon>Bacillales</taxon>
        <taxon>Bacillaceae</taxon>
        <taxon>Niallia</taxon>
    </lineage>
</organism>
<dbReference type="CDD" id="cd06225">
    <property type="entry name" value="HAMP"/>
    <property type="match status" value="1"/>
</dbReference>
<reference evidence="18 19" key="1">
    <citation type="journal article" date="2003" name="Int. J. Syst. Evol. Microbiol.">
        <title>Bacillus nealsonii sp. nov., isolated from a spacecraft-assembly facility, whose spores are gamma-radiation resistant.</title>
        <authorList>
            <person name="Venkateswaran K."/>
            <person name="Kempf M."/>
            <person name="Chen F."/>
            <person name="Satomi M."/>
            <person name="Nicholson W."/>
            <person name="Kern R."/>
        </authorList>
    </citation>
    <scope>NUCLEOTIDE SEQUENCE [LARGE SCALE GENOMIC DNA]</scope>
    <source>
        <strain evidence="18 19">FO-92</strain>
    </source>
</reference>
<dbReference type="SUPFAM" id="SSF158472">
    <property type="entry name" value="HAMP domain-like"/>
    <property type="match status" value="1"/>
</dbReference>
<sequence length="963" mass="110056">MKINSYIKKSISRQFIALICFFILLFLFGAAVLTGLQKSTNDGFISNRQKFIDKRALAEEIETHLNNALFNIRGYLAFDNEELRDEVNQEEQDIAVLLKQFKKVAKTDKDSEMYKKLVSFNEYIFDDAFPKAVAFHEAGNTDKVKAIANGGATAKINNLKKELIAYKKYLDTKLTEVVTNLETDNSKLQFYFFLYSVLLLVIVYIIGRMMVLKIGKPLTDFAVAANVIAKGEDAEIQVEANRKDELGTLSVAFSKMYKKIQEKEQDLVAQNEELIAQQEELHAQQSELEEALEKVKHNEETLYRRNHLINSLSHSFNKQQLLNSIITNMCELISADRGIIVLTDKDAFAAFGISTTGADQFKTFLFEGMYFRLLEQKSPFIIKRELEISEKAYHIENGYVYDLYIPIFSSTDEIAAIMMFSRFSDRFSEFQMDEFSALAKQIGLSLDTIKLFEETERAKELNQDILNNVQEGIQLVGTNGETLQVNTKFCEMFAQDKNWHDFVGKSWDVWTKQIEATFGDDCSLLAYIKDSLQNRLEQSFTYQFQETGKVMKVYAEDLYRNETVKVGTVFVYRDMTKEYEVDKMKSEFVSTVSHELRTPLASILGFTELLINRELKKERQLKYLSTIYGEANRLTLLINDFLDVQRMEAGKQTYEKKYLEVLSILRKIVDNQKVNAIKHKITIKSDLNQAIILGDKLKIEQAFTNIIGNAIKYSPEGGTIQISIYEETETLNVSVKDEGLGIPEGESAKLFNKFYRIDNSDRRKIGGTGLGLAIVQEIVNAHGGKITVQSQLGVGSNFTLSFPKLSMEVQTSNNKEYTQGKVSYRIAVVEDDYSLAELITQELKDFGFEVHYYKSGQEALKAINEYIPDAIVLDIMLEEDDINGWNIMKRLKQRKETKDVPIVISTALDEKEKGYALGAMDYLVKPYRTSELSRTIMQTLLKMGKKGQVLIPHTEDDQATDTK</sequence>
<dbReference type="SMART" id="SM00448">
    <property type="entry name" value="REC"/>
    <property type="match status" value="1"/>
</dbReference>
<feature type="modified residue" description="4-aspartylphosphate" evidence="12">
    <location>
        <position position="874"/>
    </location>
</feature>
<dbReference type="Pfam" id="PF02518">
    <property type="entry name" value="HATPase_c"/>
    <property type="match status" value="1"/>
</dbReference>
<keyword evidence="11 14" id="KW-0472">Membrane</keyword>
<gene>
    <name evidence="18" type="ORF">CWS01_00650</name>
</gene>
<keyword evidence="4" id="KW-1003">Cell membrane</keyword>
<evidence type="ECO:0000256" key="14">
    <source>
        <dbReference type="SAM" id="Phobius"/>
    </source>
</evidence>
<dbReference type="SUPFAM" id="SSF55874">
    <property type="entry name" value="ATPase domain of HSP90 chaperone/DNA topoisomerase II/histidine kinase"/>
    <property type="match status" value="1"/>
</dbReference>
<keyword evidence="8 18" id="KW-0418">Kinase</keyword>
<keyword evidence="6" id="KW-0808">Transferase</keyword>
<dbReference type="CDD" id="cd17574">
    <property type="entry name" value="REC_OmpR"/>
    <property type="match status" value="1"/>
</dbReference>
<dbReference type="Gene3D" id="3.30.450.40">
    <property type="match status" value="1"/>
</dbReference>
<evidence type="ECO:0000259" key="16">
    <source>
        <dbReference type="PROSITE" id="PS50110"/>
    </source>
</evidence>
<keyword evidence="10" id="KW-0902">Two-component regulatory system</keyword>
<feature type="coiled-coil region" evidence="13">
    <location>
        <begin position="257"/>
        <end position="301"/>
    </location>
</feature>
<proteinExistence type="predicted"/>
<evidence type="ECO:0000256" key="6">
    <source>
        <dbReference type="ARBA" id="ARBA00022679"/>
    </source>
</evidence>
<dbReference type="PANTHER" id="PTHR43547:SF2">
    <property type="entry name" value="HYBRID SIGNAL TRANSDUCTION HISTIDINE KINASE C"/>
    <property type="match status" value="1"/>
</dbReference>
<dbReference type="Gene3D" id="3.30.450.20">
    <property type="entry name" value="PAS domain"/>
    <property type="match status" value="1"/>
</dbReference>
<evidence type="ECO:0000256" key="7">
    <source>
        <dbReference type="ARBA" id="ARBA00022741"/>
    </source>
</evidence>
<dbReference type="SUPFAM" id="SSF55781">
    <property type="entry name" value="GAF domain-like"/>
    <property type="match status" value="1"/>
</dbReference>
<evidence type="ECO:0000256" key="8">
    <source>
        <dbReference type="ARBA" id="ARBA00022777"/>
    </source>
</evidence>
<dbReference type="InterPro" id="IPR011006">
    <property type="entry name" value="CheY-like_superfamily"/>
</dbReference>
<evidence type="ECO:0000256" key="11">
    <source>
        <dbReference type="ARBA" id="ARBA00023136"/>
    </source>
</evidence>
<evidence type="ECO:0000256" key="13">
    <source>
        <dbReference type="SAM" id="Coils"/>
    </source>
</evidence>
<keyword evidence="14" id="KW-0812">Transmembrane</keyword>
<evidence type="ECO:0000256" key="2">
    <source>
        <dbReference type="ARBA" id="ARBA00004651"/>
    </source>
</evidence>